<keyword evidence="4 5" id="KW-0472">Membrane</keyword>
<evidence type="ECO:0000256" key="5">
    <source>
        <dbReference type="SAM" id="Phobius"/>
    </source>
</evidence>
<sequence>MTLNLLYDLTICLYVLSVCGYFIDFLENNRRANRTAFWLLSIIWFLQCGIFIVKADYIGEFPILTITDGLFFLSWILVTLSLLINRLLRVDFFVFFTNLAGFVMMAISLFKPKDPVRDELSRHLMSDLLVIHITIAFLAYAVFTISFILSMMYLIEYHMLKQKKWGKRLVRFGSLSQIEKWSFLCNLVGVPLLLISLVLGIIRAYTVLADFSLLDPKVISSFLVITVYCLFLYQRLGKNVHGKPLTYWNAAGFLLVLINVFLSETLTNFHFW</sequence>
<comment type="caution">
    <text evidence="7">The sequence shown here is derived from an EMBL/GenBank/DDBJ whole genome shotgun (WGS) entry which is preliminary data.</text>
</comment>
<reference evidence="7 8" key="1">
    <citation type="submission" date="2021-01" db="EMBL/GenBank/DDBJ databases">
        <title>Genomic Encyclopedia of Type Strains, Phase IV (KMG-IV): sequencing the most valuable type-strain genomes for metagenomic binning, comparative biology and taxonomic classification.</title>
        <authorList>
            <person name="Goeker M."/>
        </authorList>
    </citation>
    <scope>NUCLEOTIDE SEQUENCE [LARGE SCALE GENOMIC DNA]</scope>
    <source>
        <strain evidence="7 8">DSM 28236</strain>
    </source>
</reference>
<accession>A0ABS2PXK5</accession>
<feature type="transmembrane region" description="Helical" evidence="5">
    <location>
        <begin position="6"/>
        <end position="23"/>
    </location>
</feature>
<dbReference type="Proteomes" id="UP000808914">
    <property type="component" value="Unassembled WGS sequence"/>
</dbReference>
<feature type="transmembrane region" description="Helical" evidence="5">
    <location>
        <begin position="61"/>
        <end position="83"/>
    </location>
</feature>
<dbReference type="RefSeq" id="WP_205002693.1">
    <property type="nucleotide sequence ID" value="NZ_JAFBER010000004.1"/>
</dbReference>
<keyword evidence="3 5" id="KW-1133">Transmembrane helix</keyword>
<feature type="transmembrane region" description="Helical" evidence="5">
    <location>
        <begin position="245"/>
        <end position="262"/>
    </location>
</feature>
<feature type="domain" description="Cytochrome c assembly protein" evidence="6">
    <location>
        <begin position="67"/>
        <end position="267"/>
    </location>
</feature>
<feature type="transmembrane region" description="Helical" evidence="5">
    <location>
        <begin position="181"/>
        <end position="205"/>
    </location>
</feature>
<dbReference type="EMBL" id="JAFBER010000004">
    <property type="protein sequence ID" value="MBM7644735.1"/>
    <property type="molecule type" value="Genomic_DNA"/>
</dbReference>
<protein>
    <submittedName>
        <fullName evidence="7">HemX protein</fullName>
    </submittedName>
</protein>
<evidence type="ECO:0000313" key="7">
    <source>
        <dbReference type="EMBL" id="MBM7644735.1"/>
    </source>
</evidence>
<feature type="transmembrane region" description="Helical" evidence="5">
    <location>
        <begin position="217"/>
        <end position="233"/>
    </location>
</feature>
<feature type="transmembrane region" description="Helical" evidence="5">
    <location>
        <begin position="35"/>
        <end position="55"/>
    </location>
</feature>
<evidence type="ECO:0000256" key="1">
    <source>
        <dbReference type="ARBA" id="ARBA00004141"/>
    </source>
</evidence>
<dbReference type="PANTHER" id="PTHR30071:SF15">
    <property type="entry name" value="PROTEIN HEMX"/>
    <property type="match status" value="1"/>
</dbReference>
<evidence type="ECO:0000256" key="3">
    <source>
        <dbReference type="ARBA" id="ARBA00022989"/>
    </source>
</evidence>
<comment type="subcellular location">
    <subcellularLocation>
        <location evidence="1">Membrane</location>
        <topology evidence="1">Multi-pass membrane protein</topology>
    </subcellularLocation>
</comment>
<dbReference type="Pfam" id="PF01578">
    <property type="entry name" value="Cytochrom_C_asm"/>
    <property type="match status" value="1"/>
</dbReference>
<dbReference type="PANTHER" id="PTHR30071">
    <property type="entry name" value="HEME EXPORTER PROTEIN C"/>
    <property type="match status" value="1"/>
</dbReference>
<keyword evidence="8" id="KW-1185">Reference proteome</keyword>
<keyword evidence="2 5" id="KW-0812">Transmembrane</keyword>
<name>A0ABS2PXK5_9BACL</name>
<dbReference type="InterPro" id="IPR045062">
    <property type="entry name" value="Cyt_c_biogenesis_CcsA/CcmC"/>
</dbReference>
<feature type="transmembrane region" description="Helical" evidence="5">
    <location>
        <begin position="90"/>
        <end position="110"/>
    </location>
</feature>
<dbReference type="InterPro" id="IPR002541">
    <property type="entry name" value="Cyt_c_assembly"/>
</dbReference>
<proteinExistence type="predicted"/>
<evidence type="ECO:0000256" key="2">
    <source>
        <dbReference type="ARBA" id="ARBA00022692"/>
    </source>
</evidence>
<evidence type="ECO:0000313" key="8">
    <source>
        <dbReference type="Proteomes" id="UP000808914"/>
    </source>
</evidence>
<feature type="transmembrane region" description="Helical" evidence="5">
    <location>
        <begin position="130"/>
        <end position="160"/>
    </location>
</feature>
<organism evidence="7 8">
    <name type="scientific">Scopulibacillus daqui</name>
    <dbReference type="NCBI Taxonomy" id="1469162"/>
    <lineage>
        <taxon>Bacteria</taxon>
        <taxon>Bacillati</taxon>
        <taxon>Bacillota</taxon>
        <taxon>Bacilli</taxon>
        <taxon>Bacillales</taxon>
        <taxon>Sporolactobacillaceae</taxon>
        <taxon>Scopulibacillus</taxon>
    </lineage>
</organism>
<gene>
    <name evidence="7" type="ORF">JOD45_000942</name>
</gene>
<evidence type="ECO:0000259" key="6">
    <source>
        <dbReference type="Pfam" id="PF01578"/>
    </source>
</evidence>
<evidence type="ECO:0000256" key="4">
    <source>
        <dbReference type="ARBA" id="ARBA00023136"/>
    </source>
</evidence>